<keyword evidence="7 9" id="KW-0408">Iron</keyword>
<keyword evidence="2 8" id="KW-0349">Heme</keyword>
<dbReference type="GO" id="GO:0009055">
    <property type="term" value="F:electron transfer activity"/>
    <property type="evidence" value="ECO:0007669"/>
    <property type="project" value="InterPro"/>
</dbReference>
<evidence type="ECO:0000256" key="9">
    <source>
        <dbReference type="PIRSR" id="PIRSR000294-2"/>
    </source>
</evidence>
<keyword evidence="3 9" id="KW-0479">Metal-binding</keyword>
<dbReference type="NCBIfam" id="TIGR04039">
    <property type="entry name" value="MXAN_0977_Heme2"/>
    <property type="match status" value="1"/>
</dbReference>
<dbReference type="SUPFAM" id="SSF46626">
    <property type="entry name" value="Cytochrome c"/>
    <property type="match status" value="2"/>
</dbReference>
<dbReference type="eggNOG" id="COG1858">
    <property type="taxonomic scope" value="Bacteria"/>
</dbReference>
<keyword evidence="11" id="KW-0575">Peroxidase</keyword>
<name>C5BJ02_TERTT</name>
<evidence type="ECO:0000256" key="5">
    <source>
        <dbReference type="ARBA" id="ARBA00022764"/>
    </source>
</evidence>
<evidence type="ECO:0000313" key="11">
    <source>
        <dbReference type="EMBL" id="ACR14489.1"/>
    </source>
</evidence>
<dbReference type="OrthoDB" id="9805202at2"/>
<dbReference type="STRING" id="377629.TERTU_4402"/>
<dbReference type="GO" id="GO:0042597">
    <property type="term" value="C:periplasmic space"/>
    <property type="evidence" value="ECO:0007669"/>
    <property type="project" value="UniProtKB-SubCell"/>
</dbReference>
<evidence type="ECO:0000313" key="12">
    <source>
        <dbReference type="Proteomes" id="UP000009080"/>
    </source>
</evidence>
<evidence type="ECO:0000256" key="8">
    <source>
        <dbReference type="PIRSR" id="PIRSR000294-1"/>
    </source>
</evidence>
<dbReference type="PANTHER" id="PTHR30600">
    <property type="entry name" value="CYTOCHROME C PEROXIDASE-RELATED"/>
    <property type="match status" value="1"/>
</dbReference>
<keyword evidence="5" id="KW-0574">Periplasm</keyword>
<dbReference type="AlphaFoldDB" id="C5BJ02"/>
<sequence length="389" mass="43053">MSIKTYCALIFGALILAACGGESYTEVEITEQERSYRQLLGVPDHFSLPHIPEFNPPTIEKIDLGHFLFYDKQLSANQTQSCASCHVQELAFTDGQARPFGSTGDRLTRNSQGLGNAAYHATFTWSNDGFLNLEDQLAVPIRSDNPVELGVTEAKVDEVLARFDADPVYRKKFAAAYPEAESGATVTKIIYALASFCRTLISGSSPYDNYLLGDDSALTDQQKWGLQLFNGEKFECFHCHSGLNFSVSYRDNNSDPATQTFPFFNNGLYNVDGTGSYPQEDQGLYDLTQKLQHRGLFRPQCLRNVAVTAPYMHDGSIDTLREVLEHYARGGRKVETGIYQGDGRLSPLKSGLVRGFAATDDELDAVEAFLESLTDDAFISDPAFANPFE</sequence>
<dbReference type="PROSITE" id="PS51007">
    <property type="entry name" value="CYTC"/>
    <property type="match status" value="1"/>
</dbReference>
<keyword evidence="4" id="KW-0732">Signal</keyword>
<feature type="binding site" description="covalent" evidence="8">
    <location>
        <position position="239"/>
    </location>
    <ligand>
        <name>heme c</name>
        <dbReference type="ChEBI" id="CHEBI:61717"/>
        <label>2</label>
    </ligand>
</feature>
<dbReference type="InterPro" id="IPR036909">
    <property type="entry name" value="Cyt_c-like_dom_sf"/>
</dbReference>
<comment type="PTM">
    <text evidence="8">Binds 2 heme groups per subunit.</text>
</comment>
<comment type="cofactor">
    <cofactor evidence="8">
        <name>heme</name>
        <dbReference type="ChEBI" id="CHEBI:30413"/>
    </cofactor>
    <text evidence="8">Binds 2 heme groups.</text>
</comment>
<feature type="binding site" description="covalent" evidence="8">
    <location>
        <position position="236"/>
    </location>
    <ligand>
        <name>heme c</name>
        <dbReference type="ChEBI" id="CHEBI:61717"/>
        <label>2</label>
    </ligand>
</feature>
<dbReference type="PIRSF" id="PIRSF000294">
    <property type="entry name" value="Cytochrome-c_peroxidase"/>
    <property type="match status" value="1"/>
</dbReference>
<feature type="binding site" description="covalent" evidence="8">
    <location>
        <position position="82"/>
    </location>
    <ligand>
        <name>heme c</name>
        <dbReference type="ChEBI" id="CHEBI:61717"/>
        <label>1</label>
    </ligand>
</feature>
<accession>C5BJ02</accession>
<dbReference type="Proteomes" id="UP000009080">
    <property type="component" value="Chromosome"/>
</dbReference>
<dbReference type="GO" id="GO:0046872">
    <property type="term" value="F:metal ion binding"/>
    <property type="evidence" value="ECO:0007669"/>
    <property type="project" value="UniProtKB-KW"/>
</dbReference>
<dbReference type="InterPro" id="IPR026259">
    <property type="entry name" value="MauG/Cytc_peroxidase"/>
</dbReference>
<evidence type="ECO:0000256" key="4">
    <source>
        <dbReference type="ARBA" id="ARBA00022729"/>
    </source>
</evidence>
<dbReference type="RefSeq" id="WP_015820603.1">
    <property type="nucleotide sequence ID" value="NC_012997.1"/>
</dbReference>
<dbReference type="PANTHER" id="PTHR30600:SF14">
    <property type="entry name" value="CYTOCHROME C PEROXIDASE"/>
    <property type="match status" value="1"/>
</dbReference>
<dbReference type="InterPro" id="IPR009056">
    <property type="entry name" value="Cyt_c-like_dom"/>
</dbReference>
<protein>
    <submittedName>
        <fullName evidence="11">Cytochrome-c peroxidase</fullName>
    </submittedName>
</protein>
<feature type="binding site" description="axial binding residue" evidence="9">
    <location>
        <position position="86"/>
    </location>
    <ligand>
        <name>heme c</name>
        <dbReference type="ChEBI" id="CHEBI:61717"/>
        <label>1</label>
    </ligand>
    <ligandPart>
        <name>Fe</name>
        <dbReference type="ChEBI" id="CHEBI:18248"/>
    </ligandPart>
</feature>
<dbReference type="GO" id="GO:0020037">
    <property type="term" value="F:heme binding"/>
    <property type="evidence" value="ECO:0007669"/>
    <property type="project" value="InterPro"/>
</dbReference>
<comment type="subcellular location">
    <subcellularLocation>
        <location evidence="1">Periplasm</location>
    </subcellularLocation>
</comment>
<dbReference type="GO" id="GO:0004130">
    <property type="term" value="F:cytochrome-c peroxidase activity"/>
    <property type="evidence" value="ECO:0007669"/>
    <property type="project" value="TreeGrafter"/>
</dbReference>
<dbReference type="Gene3D" id="1.10.760.10">
    <property type="entry name" value="Cytochrome c-like domain"/>
    <property type="match status" value="2"/>
</dbReference>
<evidence type="ECO:0000256" key="1">
    <source>
        <dbReference type="ARBA" id="ARBA00004418"/>
    </source>
</evidence>
<dbReference type="Pfam" id="PF03150">
    <property type="entry name" value="CCP_MauG"/>
    <property type="match status" value="1"/>
</dbReference>
<dbReference type="KEGG" id="ttu:TERTU_4402"/>
<organism evidence="11 12">
    <name type="scientific">Teredinibacter turnerae (strain ATCC 39867 / T7901)</name>
    <dbReference type="NCBI Taxonomy" id="377629"/>
    <lineage>
        <taxon>Bacteria</taxon>
        <taxon>Pseudomonadati</taxon>
        <taxon>Pseudomonadota</taxon>
        <taxon>Gammaproteobacteria</taxon>
        <taxon>Cellvibrionales</taxon>
        <taxon>Cellvibrionaceae</taxon>
        <taxon>Teredinibacter</taxon>
    </lineage>
</organism>
<feature type="binding site" description="covalent" evidence="8">
    <location>
        <position position="85"/>
    </location>
    <ligand>
        <name>heme c</name>
        <dbReference type="ChEBI" id="CHEBI:61717"/>
        <label>1</label>
    </ligand>
</feature>
<dbReference type="InterPro" id="IPR004852">
    <property type="entry name" value="Di-haem_cyt_c_peroxidsae"/>
</dbReference>
<dbReference type="PROSITE" id="PS51257">
    <property type="entry name" value="PROKAR_LIPOPROTEIN"/>
    <property type="match status" value="1"/>
</dbReference>
<gene>
    <name evidence="11" type="ordered locus">TERTU_4402</name>
</gene>
<feature type="binding site" description="axial binding residue" evidence="9">
    <location>
        <position position="240"/>
    </location>
    <ligand>
        <name>heme c</name>
        <dbReference type="ChEBI" id="CHEBI:61717"/>
        <label>2</label>
    </ligand>
    <ligandPart>
        <name>Fe</name>
        <dbReference type="ChEBI" id="CHEBI:18248"/>
    </ligandPart>
</feature>
<dbReference type="InterPro" id="IPR023929">
    <property type="entry name" value="MbnH-like"/>
</dbReference>
<evidence type="ECO:0000256" key="7">
    <source>
        <dbReference type="ARBA" id="ARBA00023004"/>
    </source>
</evidence>
<dbReference type="HOGENOM" id="CLU_034652_3_1_6"/>
<dbReference type="EMBL" id="CP001614">
    <property type="protein sequence ID" value="ACR14489.1"/>
    <property type="molecule type" value="Genomic_DNA"/>
</dbReference>
<keyword evidence="6" id="KW-0560">Oxidoreductase</keyword>
<reference evidence="11 12" key="1">
    <citation type="journal article" date="2009" name="PLoS ONE">
        <title>The complete genome of Teredinibacter turnerae T7901: an intracellular endosymbiont of marine wood-boring bivalves (shipworms).</title>
        <authorList>
            <person name="Yang J.C."/>
            <person name="Madupu R."/>
            <person name="Durkin A.S."/>
            <person name="Ekborg N.A."/>
            <person name="Pedamallu C.S."/>
            <person name="Hostetler J.B."/>
            <person name="Radune D."/>
            <person name="Toms B.S."/>
            <person name="Henrissat B."/>
            <person name="Coutinho P.M."/>
            <person name="Schwarz S."/>
            <person name="Field L."/>
            <person name="Trindade-Silva A.E."/>
            <person name="Soares C.A.G."/>
            <person name="Elshahawi S."/>
            <person name="Hanora A."/>
            <person name="Schmidt E.W."/>
            <person name="Haygood M.G."/>
            <person name="Posfai J."/>
            <person name="Benner J."/>
            <person name="Madinger C."/>
            <person name="Nove J."/>
            <person name="Anton B."/>
            <person name="Chaudhary K."/>
            <person name="Foster J."/>
            <person name="Holman A."/>
            <person name="Kumar S."/>
            <person name="Lessard P.A."/>
            <person name="Luyten Y.A."/>
            <person name="Slatko B."/>
            <person name="Wood N."/>
            <person name="Wu B."/>
            <person name="Teplitski M."/>
            <person name="Mougous J.D."/>
            <person name="Ward N."/>
            <person name="Eisen J.A."/>
            <person name="Badger J.H."/>
            <person name="Distel D.L."/>
        </authorList>
    </citation>
    <scope>NUCLEOTIDE SEQUENCE [LARGE SCALE GENOMIC DNA]</scope>
    <source>
        <strain evidence="12">ATCC 39867 / T7901</strain>
    </source>
</reference>
<feature type="domain" description="Cytochrome c" evidence="10">
    <location>
        <begin position="220"/>
        <end position="374"/>
    </location>
</feature>
<dbReference type="InterPro" id="IPR051395">
    <property type="entry name" value="Cytochrome_c_Peroxidase/MauG"/>
</dbReference>
<evidence type="ECO:0000256" key="2">
    <source>
        <dbReference type="ARBA" id="ARBA00022617"/>
    </source>
</evidence>
<proteinExistence type="predicted"/>
<keyword evidence="12" id="KW-1185">Reference proteome</keyword>
<evidence type="ECO:0000256" key="3">
    <source>
        <dbReference type="ARBA" id="ARBA00022723"/>
    </source>
</evidence>
<evidence type="ECO:0000259" key="10">
    <source>
        <dbReference type="PROSITE" id="PS51007"/>
    </source>
</evidence>
<evidence type="ECO:0000256" key="6">
    <source>
        <dbReference type="ARBA" id="ARBA00023002"/>
    </source>
</evidence>